<reference evidence="5 6" key="1">
    <citation type="journal article" date="2015" name="Genome Announc.">
        <title>Expanding the biotechnology potential of lactobacilli through comparative genomics of 213 strains and associated genera.</title>
        <authorList>
            <person name="Sun Z."/>
            <person name="Harris H.M."/>
            <person name="McCann A."/>
            <person name="Guo C."/>
            <person name="Argimon S."/>
            <person name="Zhang W."/>
            <person name="Yang X."/>
            <person name="Jeffery I.B."/>
            <person name="Cooney J.C."/>
            <person name="Kagawa T.F."/>
            <person name="Liu W."/>
            <person name="Song Y."/>
            <person name="Salvetti E."/>
            <person name="Wrobel A."/>
            <person name="Rasinkangas P."/>
            <person name="Parkhill J."/>
            <person name="Rea M.C."/>
            <person name="O'Sullivan O."/>
            <person name="Ritari J."/>
            <person name="Douillard F.P."/>
            <person name="Paul Ross R."/>
            <person name="Yang R."/>
            <person name="Briner A.E."/>
            <person name="Felis G.E."/>
            <person name="de Vos W.M."/>
            <person name="Barrangou R."/>
            <person name="Klaenhammer T.R."/>
            <person name="Caufield P.W."/>
            <person name="Cui Y."/>
            <person name="Zhang H."/>
            <person name="O'Toole P.W."/>
        </authorList>
    </citation>
    <scope>NUCLEOTIDE SEQUENCE [LARGE SCALE GENOMIC DNA]</scope>
    <source>
        <strain evidence="5 6">DSM 15638</strain>
    </source>
</reference>
<name>A0A0R1HHW8_9LACO</name>
<dbReference type="GO" id="GO:0006094">
    <property type="term" value="P:gluconeogenesis"/>
    <property type="evidence" value="ECO:0007669"/>
    <property type="project" value="UniProtKB-UniRule"/>
</dbReference>
<dbReference type="HAMAP" id="MF_01854">
    <property type="entry name" value="FBPase_class3"/>
    <property type="match status" value="1"/>
</dbReference>
<evidence type="ECO:0000313" key="6">
    <source>
        <dbReference type="Proteomes" id="UP000051450"/>
    </source>
</evidence>
<dbReference type="Gene3D" id="3.60.21.10">
    <property type="match status" value="1"/>
</dbReference>
<accession>A0A0R1HHW8</accession>
<dbReference type="SUPFAM" id="SSF56300">
    <property type="entry name" value="Metallo-dependent phosphatases"/>
    <property type="match status" value="1"/>
</dbReference>
<organism evidence="5 6">
    <name type="scientific">Dellaglioa algida DSM 15638</name>
    <dbReference type="NCBI Taxonomy" id="1423719"/>
    <lineage>
        <taxon>Bacteria</taxon>
        <taxon>Bacillati</taxon>
        <taxon>Bacillota</taxon>
        <taxon>Bacilli</taxon>
        <taxon>Lactobacillales</taxon>
        <taxon>Lactobacillaceae</taxon>
        <taxon>Dellaglioa</taxon>
    </lineage>
</organism>
<dbReference type="EC" id="3.1.3.11" evidence="4"/>
<evidence type="ECO:0000313" key="5">
    <source>
        <dbReference type="EMBL" id="KRK46006.1"/>
    </source>
</evidence>
<dbReference type="OrthoDB" id="9779903at2"/>
<dbReference type="PIRSF" id="PIRSF000906">
    <property type="entry name" value="FBPtase_Bacill"/>
    <property type="match status" value="1"/>
</dbReference>
<comment type="cofactor">
    <cofactor evidence="4">
        <name>Mn(2+)</name>
        <dbReference type="ChEBI" id="CHEBI:29035"/>
    </cofactor>
</comment>
<dbReference type="AlphaFoldDB" id="A0A0R1HHW8"/>
<dbReference type="PATRIC" id="fig|1423719.4.peg.984"/>
<dbReference type="GO" id="GO:0042132">
    <property type="term" value="F:fructose 1,6-bisphosphate 1-phosphatase activity"/>
    <property type="evidence" value="ECO:0007669"/>
    <property type="project" value="UniProtKB-UniRule"/>
</dbReference>
<dbReference type="UniPathway" id="UPA00138"/>
<proteinExistence type="inferred from homology"/>
<comment type="catalytic activity">
    <reaction evidence="4">
        <text>beta-D-fructose 1,6-bisphosphate + H2O = beta-D-fructose 6-phosphate + phosphate</text>
        <dbReference type="Rhea" id="RHEA:11064"/>
        <dbReference type="ChEBI" id="CHEBI:15377"/>
        <dbReference type="ChEBI" id="CHEBI:32966"/>
        <dbReference type="ChEBI" id="CHEBI:43474"/>
        <dbReference type="ChEBI" id="CHEBI:57634"/>
        <dbReference type="EC" id="3.1.3.11"/>
    </reaction>
</comment>
<dbReference type="STRING" id="1423719.FC66_GL000967"/>
<dbReference type="InterPro" id="IPR029052">
    <property type="entry name" value="Metallo-depent_PP-like"/>
</dbReference>
<evidence type="ECO:0000256" key="2">
    <source>
        <dbReference type="ARBA" id="ARBA00023211"/>
    </source>
</evidence>
<keyword evidence="6" id="KW-1185">Reference proteome</keyword>
<dbReference type="RefSeq" id="WP_057974028.1">
    <property type="nucleotide sequence ID" value="NZ_AZDI01000003.1"/>
</dbReference>
<comment type="caution">
    <text evidence="5">The sequence shown here is derived from an EMBL/GenBank/DDBJ whole genome shotgun (WGS) entry which is preliminary data.</text>
</comment>
<sequence length="639" mass="73625">MNSYYATLLEKRYPTKQSIVTEIINLEAILNLPKGTEHFVSDIHGEYNAFQHVLRNGSGNVKQKIKETFNGRLTEANIQDFAILIYYPEEKLIAKKQQMTSKSELDQWYLDTIGRMLELLQKTATKYSRSKVRKAISPDFLYITEELLYSNSNELDQRDYYNRIIENLIDLNQAEAFLTVTAYTIQRLVVDHLHVIGDIFDRGPNPDKIMKTLMDYHSVDIQWGNHDILWLGGVAGSPLCIANLLRICARYNNLAIVEDAYGINLRHLASFADKIYQDNPAFSPKVNSAQEEITEDERLLMTKMHQAMAIIQFKLEGQIIQRRPDFDMDNRAILDKIINDGTEIDIDGNRYSLQDTCFQTVDWTNPYELTADEAEIMDKLVQSFIHATKLREHLDFMMRRGSMFKRYNGNLLVHGCIPVMPNGELESFDLKGKSYAGPELLLFFEDNLRKSYAEPKKSTDLETDLLWYLWQGPKSPLFGKHAMKTFERYFIDNKEVQIEIPNAYYELRHNEDFCRHLLEEFELNPDNGKIINGHTPVKRGHEPVMANKKMIVIDGGFSKAYQATTGIGGYTLLSNSYGLQLVAHQPFTSMWDSIENGTDIISVKRIIDSEVSRQTIAETDVGQELAARVVELKKYLRSK</sequence>
<dbReference type="EMBL" id="AZDI01000003">
    <property type="protein sequence ID" value="KRK46006.1"/>
    <property type="molecule type" value="Genomic_DNA"/>
</dbReference>
<evidence type="ECO:0000256" key="1">
    <source>
        <dbReference type="ARBA" id="ARBA00022801"/>
    </source>
</evidence>
<keyword evidence="3 4" id="KW-0119">Carbohydrate metabolism</keyword>
<comment type="pathway">
    <text evidence="4">Carbohydrate biosynthesis; gluconeogenesis.</text>
</comment>
<dbReference type="Proteomes" id="UP000051450">
    <property type="component" value="Unassembled WGS sequence"/>
</dbReference>
<keyword evidence="2 4" id="KW-0464">Manganese</keyword>
<keyword evidence="1 4" id="KW-0378">Hydrolase</keyword>
<comment type="similarity">
    <text evidence="4">Belongs to the FBPase class 3 family.</text>
</comment>
<gene>
    <name evidence="4" type="primary">fbp</name>
    <name evidence="5" type="ORF">FC66_GL000967</name>
</gene>
<dbReference type="Pfam" id="PF06874">
    <property type="entry name" value="FBPase_2"/>
    <property type="match status" value="1"/>
</dbReference>
<evidence type="ECO:0000256" key="4">
    <source>
        <dbReference type="HAMAP-Rule" id="MF_01854"/>
    </source>
</evidence>
<evidence type="ECO:0000256" key="3">
    <source>
        <dbReference type="ARBA" id="ARBA00023277"/>
    </source>
</evidence>
<dbReference type="InterPro" id="IPR009164">
    <property type="entry name" value="FBPtase_class3"/>
</dbReference>
<protein>
    <recommendedName>
        <fullName evidence="4">Fructose-1,6-bisphosphatase class 3</fullName>
        <shortName evidence="4">FBPase class 3</shortName>
        <ecNumber evidence="4">3.1.3.11</ecNumber>
    </recommendedName>
    <alternativeName>
        <fullName evidence="4">D-fructose-1,6-bisphosphate 1-phosphohydrolase class 3</fullName>
    </alternativeName>
</protein>